<dbReference type="AlphaFoldDB" id="A0A1H6TW47"/>
<protein>
    <submittedName>
        <fullName evidence="1">Substrate import-associated zinc metallohydrolase lipoprotein</fullName>
    </submittedName>
</protein>
<dbReference type="SUPFAM" id="SSF55486">
    <property type="entry name" value="Metalloproteases ('zincins'), catalytic domain"/>
    <property type="match status" value="1"/>
</dbReference>
<organism evidence="1 2">
    <name type="scientific">Dyadobacter koreensis</name>
    <dbReference type="NCBI Taxonomy" id="408657"/>
    <lineage>
        <taxon>Bacteria</taxon>
        <taxon>Pseudomonadati</taxon>
        <taxon>Bacteroidota</taxon>
        <taxon>Cytophagia</taxon>
        <taxon>Cytophagales</taxon>
        <taxon>Spirosomataceae</taxon>
        <taxon>Dyadobacter</taxon>
    </lineage>
</organism>
<dbReference type="EMBL" id="FNXY01000003">
    <property type="protein sequence ID" value="SEI84231.1"/>
    <property type="molecule type" value="Genomic_DNA"/>
</dbReference>
<dbReference type="Gene3D" id="3.40.390.70">
    <property type="match status" value="1"/>
</dbReference>
<dbReference type="NCBIfam" id="TIGR04549">
    <property type="entry name" value="LP_HExxH_w_tonB"/>
    <property type="match status" value="1"/>
</dbReference>
<dbReference type="Pfam" id="PF15890">
    <property type="entry name" value="Peptidase_Mx1"/>
    <property type="match status" value="1"/>
</dbReference>
<dbReference type="Proteomes" id="UP000199532">
    <property type="component" value="Unassembled WGS sequence"/>
</dbReference>
<keyword evidence="1" id="KW-0378">Hydrolase</keyword>
<gene>
    <name evidence="1" type="ORF">SAMN04487995_2449</name>
</gene>
<dbReference type="OrthoDB" id="1113652at2"/>
<dbReference type="InterPro" id="IPR030890">
    <property type="entry name" value="LP_HExxH_w_TonB"/>
</dbReference>
<dbReference type="STRING" id="408657.SAMN04487995_2449"/>
<dbReference type="GO" id="GO:0016787">
    <property type="term" value="F:hydrolase activity"/>
    <property type="evidence" value="ECO:0007669"/>
    <property type="project" value="UniProtKB-KW"/>
</dbReference>
<proteinExistence type="predicted"/>
<dbReference type="RefSeq" id="WP_090335413.1">
    <property type="nucleotide sequence ID" value="NZ_FNXY01000003.1"/>
</dbReference>
<accession>A0A1H6TW47</accession>
<sequence>MKIKITFSPFLAAMALTLLLGSCKEDKLENVEEISGLGGEVIPPTAIDKYISDSLTTPYNIIMKYRWDQFEFGDVTKTLVPPKEEQIVPVTRAVLNTWIKPYIAQAGSVFFNKYSPKTFIMSGSVQYLSDGSVVLGQAEGGRKIVLFDVNNFRVRGMSGYVPARDSANVKQSTHTLQHEFAHILHQTILYPVEFKEIGRGLYQGQNWINVSDAEARRDGFITSYASSAFDEDFVETVAMMLVEGRSGWDKMINSIPAGFSVNGTSQADAQAKLRRKEALVVNYYKTAWNIDFYELQKKTRAALVPLL</sequence>
<dbReference type="PROSITE" id="PS51257">
    <property type="entry name" value="PROKAR_LIPOPROTEIN"/>
    <property type="match status" value="1"/>
</dbReference>
<reference evidence="1 2" key="1">
    <citation type="submission" date="2016-10" db="EMBL/GenBank/DDBJ databases">
        <authorList>
            <person name="de Groot N.N."/>
        </authorList>
    </citation>
    <scope>NUCLEOTIDE SEQUENCE [LARGE SCALE GENOMIC DNA]</scope>
    <source>
        <strain evidence="1 2">DSM 19938</strain>
    </source>
</reference>
<evidence type="ECO:0000313" key="1">
    <source>
        <dbReference type="EMBL" id="SEI84231.1"/>
    </source>
</evidence>
<keyword evidence="2" id="KW-1185">Reference proteome</keyword>
<evidence type="ECO:0000313" key="2">
    <source>
        <dbReference type="Proteomes" id="UP000199532"/>
    </source>
</evidence>
<keyword evidence="1" id="KW-0449">Lipoprotein</keyword>
<name>A0A1H6TW47_9BACT</name>